<name>A0A6M3ZY56_9BURK</name>
<reference evidence="1 2" key="1">
    <citation type="journal article" date="2012" name="J. Bacteriol.">
        <title>Genome sequence of the pathogenic Herbaspirillum seropedicae strain Os34, isolated from rice roots.</title>
        <authorList>
            <person name="Ye W."/>
            <person name="Ye S."/>
            <person name="Liu J."/>
            <person name="Chang S."/>
            <person name="Chen M."/>
            <person name="Zhu B."/>
            <person name="Guo L."/>
            <person name="An Q."/>
        </authorList>
    </citation>
    <scope>NUCLEOTIDE SEQUENCE [LARGE SCALE GENOMIC DNA]</scope>
    <source>
        <strain evidence="1 2">Os34</strain>
    </source>
</reference>
<sequence length="277" mass="31960">MTTLIRKKPRPVQKGNPHNLTVKQHIFPRKGLQRFAMEDVVRVRLIGKQEPIFCKTGDTLFCANRAWDQRSEVFHSRDIEVDFAQLTDKLISGEVRKLDSAMNLIATDFYDLMDERYKAHITPYEDETFVGISANDLSLDEQELLESKGIMFVGPEGTMSGRTIAGIHMMGRRMYRRRIDVPLWGIWHAQGGEFIVPDNFSENMCIPVSPSIWLMAEKGSLTLNFREVAQLNAFHLYRAHRYAFARDFDFAPVYRRTAVGFVMMPDLGDGHWLRTRG</sequence>
<dbReference type="RefSeq" id="WP_017454950.1">
    <property type="nucleotide sequence ID" value="NZ_CP008956.1"/>
</dbReference>
<proteinExistence type="predicted"/>
<evidence type="ECO:0000313" key="1">
    <source>
        <dbReference type="EMBL" id="QJQ03436.1"/>
    </source>
</evidence>
<evidence type="ECO:0000313" key="2">
    <source>
        <dbReference type="Proteomes" id="UP000501648"/>
    </source>
</evidence>
<dbReference type="Proteomes" id="UP000501648">
    <property type="component" value="Chromosome"/>
</dbReference>
<dbReference type="EMBL" id="CP008956">
    <property type="protein sequence ID" value="QJQ03436.1"/>
    <property type="molecule type" value="Genomic_DNA"/>
</dbReference>
<gene>
    <name evidence="1" type="ORF">C798_25325</name>
</gene>
<accession>A0A6M3ZY56</accession>
<dbReference type="AlphaFoldDB" id="A0A6M3ZY56"/>
<evidence type="ECO:0008006" key="3">
    <source>
        <dbReference type="Google" id="ProtNLM"/>
    </source>
</evidence>
<protein>
    <recommendedName>
        <fullName evidence="3">DUF4238 domain-containing protein</fullName>
    </recommendedName>
</protein>
<organism evidence="1 2">
    <name type="scientific">Herbaspirillum rubrisubalbicans Os34</name>
    <dbReference type="NCBI Taxonomy" id="1235827"/>
    <lineage>
        <taxon>Bacteria</taxon>
        <taxon>Pseudomonadati</taxon>
        <taxon>Pseudomonadota</taxon>
        <taxon>Betaproteobacteria</taxon>
        <taxon>Burkholderiales</taxon>
        <taxon>Oxalobacteraceae</taxon>
        <taxon>Herbaspirillum</taxon>
    </lineage>
</organism>